<gene>
    <name evidence="1" type="ORF">M23134_00296</name>
</gene>
<sequence length="69" mass="8143">MKDEGRFFNQNYVLEILIRSYSALKDYQHKTDALEQAIDIFDKMLQRPDYRQHAQHTVLKADEAASKKA</sequence>
<evidence type="ECO:0000313" key="2">
    <source>
        <dbReference type="Proteomes" id="UP000004095"/>
    </source>
</evidence>
<evidence type="ECO:0000313" key="1">
    <source>
        <dbReference type="EMBL" id="EAY27855.1"/>
    </source>
</evidence>
<dbReference type="AlphaFoldDB" id="A1ZP63"/>
<comment type="caution">
    <text evidence="1">The sequence shown here is derived from an EMBL/GenBank/DDBJ whole genome shotgun (WGS) entry which is preliminary data.</text>
</comment>
<reference evidence="1 2" key="1">
    <citation type="submission" date="2007-01" db="EMBL/GenBank/DDBJ databases">
        <authorList>
            <person name="Haygood M."/>
            <person name="Podell S."/>
            <person name="Anderson C."/>
            <person name="Hopkinson B."/>
            <person name="Roe K."/>
            <person name="Barbeau K."/>
            <person name="Gaasterland T."/>
            <person name="Ferriera S."/>
            <person name="Johnson J."/>
            <person name="Kravitz S."/>
            <person name="Beeson K."/>
            <person name="Sutton G."/>
            <person name="Rogers Y.-H."/>
            <person name="Friedman R."/>
            <person name="Frazier M."/>
            <person name="Venter J.C."/>
        </authorList>
    </citation>
    <scope>NUCLEOTIDE SEQUENCE [LARGE SCALE GENOMIC DNA]</scope>
    <source>
        <strain evidence="1 2">ATCC 23134</strain>
    </source>
</reference>
<organism evidence="1 2">
    <name type="scientific">Microscilla marina ATCC 23134</name>
    <dbReference type="NCBI Taxonomy" id="313606"/>
    <lineage>
        <taxon>Bacteria</taxon>
        <taxon>Pseudomonadati</taxon>
        <taxon>Bacteroidota</taxon>
        <taxon>Cytophagia</taxon>
        <taxon>Cytophagales</taxon>
        <taxon>Microscillaceae</taxon>
        <taxon>Microscilla</taxon>
    </lineage>
</organism>
<dbReference type="RefSeq" id="WP_002698862.1">
    <property type="nucleotide sequence ID" value="NZ_AAWS01000020.1"/>
</dbReference>
<accession>A1ZP63</accession>
<proteinExistence type="predicted"/>
<keyword evidence="2" id="KW-1185">Reference proteome</keyword>
<dbReference type="Proteomes" id="UP000004095">
    <property type="component" value="Unassembled WGS sequence"/>
</dbReference>
<dbReference type="EMBL" id="AAWS01000020">
    <property type="protein sequence ID" value="EAY27855.1"/>
    <property type="molecule type" value="Genomic_DNA"/>
</dbReference>
<dbReference type="OrthoDB" id="811374at2"/>
<name>A1ZP63_MICM2</name>
<protein>
    <submittedName>
        <fullName evidence="1">Uncharacterized protein</fullName>
    </submittedName>
</protein>